<feature type="domain" description="Fibronectin type-III" evidence="3">
    <location>
        <begin position="2717"/>
        <end position="2819"/>
    </location>
</feature>
<feature type="domain" description="Fibronectin type-III" evidence="3">
    <location>
        <begin position="7037"/>
        <end position="7135"/>
    </location>
</feature>
<dbReference type="InterPro" id="IPR050964">
    <property type="entry name" value="Striated_Muscle_Regulatory"/>
</dbReference>
<dbReference type="CDD" id="cd00063">
    <property type="entry name" value="FN3"/>
    <property type="match status" value="5"/>
</dbReference>
<reference evidence="4 5" key="1">
    <citation type="journal article" date="2014" name="Genome Biol. Evol.">
        <title>The secreted proteins of Achlya hypogyna and Thraustotheca clavata identify the ancestral oomycete secretome and reveal gene acquisitions by horizontal gene transfer.</title>
        <authorList>
            <person name="Misner I."/>
            <person name="Blouin N."/>
            <person name="Leonard G."/>
            <person name="Richards T.A."/>
            <person name="Lane C.E."/>
        </authorList>
    </citation>
    <scope>NUCLEOTIDE SEQUENCE [LARGE SCALE GENOMIC DNA]</scope>
    <source>
        <strain evidence="4 5">ATCC 48635</strain>
    </source>
</reference>
<dbReference type="PANTHER" id="PTHR13817">
    <property type="entry name" value="TITIN"/>
    <property type="match status" value="1"/>
</dbReference>
<dbReference type="InterPro" id="IPR013783">
    <property type="entry name" value="Ig-like_fold"/>
</dbReference>
<keyword evidence="1" id="KW-0677">Repeat</keyword>
<dbReference type="PROSITE" id="PS50853">
    <property type="entry name" value="FN3"/>
    <property type="match status" value="9"/>
</dbReference>
<feature type="domain" description="Fibronectin type-III" evidence="3">
    <location>
        <begin position="2489"/>
        <end position="2593"/>
    </location>
</feature>
<feature type="domain" description="Fibronectin type-III" evidence="3">
    <location>
        <begin position="2083"/>
        <end position="2187"/>
    </location>
</feature>
<feature type="domain" description="Fibronectin type-III" evidence="3">
    <location>
        <begin position="2599"/>
        <end position="2711"/>
    </location>
</feature>
<keyword evidence="5" id="KW-1185">Reference proteome</keyword>
<evidence type="ECO:0000256" key="1">
    <source>
        <dbReference type="ARBA" id="ARBA00022737"/>
    </source>
</evidence>
<dbReference type="STRING" id="1202772.A0A1V9YQL1"/>
<organism evidence="4 5">
    <name type="scientific">Achlya hypogyna</name>
    <name type="common">Oomycete</name>
    <name type="synonym">Protoachlya hypogyna</name>
    <dbReference type="NCBI Taxonomy" id="1202772"/>
    <lineage>
        <taxon>Eukaryota</taxon>
        <taxon>Sar</taxon>
        <taxon>Stramenopiles</taxon>
        <taxon>Oomycota</taxon>
        <taxon>Saprolegniomycetes</taxon>
        <taxon>Saprolegniales</taxon>
        <taxon>Achlyaceae</taxon>
        <taxon>Achlya</taxon>
    </lineage>
</organism>
<evidence type="ECO:0000259" key="3">
    <source>
        <dbReference type="PROSITE" id="PS50853"/>
    </source>
</evidence>
<evidence type="ECO:0000313" key="5">
    <source>
        <dbReference type="Proteomes" id="UP000243579"/>
    </source>
</evidence>
<sequence>MAFLLLVLALVLLPTVRAAVFYPEDVPGVPRNVYVYAENQTALRVQVLPPSDILPLGSNGEPVLGYQIDIASRVLDVQTFAISATNGPITSGTYALSFTNSHGTYSTPNCLSWNATPEQFALALDTLPNIDGVAVSRSAFGAVPQGYVYTITFTGPALVNGPQPNVLVGTVCAPFLPATTTVSLAGAHTTPGTAGFVPEVWQLMTTESSLSKGVTGTMDFSIGFEGNWVALAVTVSVDAGSRTVATTAANSLVGLVSRGDVVRIGGQRFRVHATAPFTDTQLPLDTKSILGASNVPVYVYDTAVGRISVTQGSANVATGADYTSVLAVGDDIQISGLEFTVNAITLASLTLGLISNDAVATPWPLSSTNQATLLRRKKVTVRADATALEMKLLLESLPGLGSVVVSRQGPTAQLGYVWAITLVSLGPTNCPSSPCLRVDAVLLDEYGAACATCSATLAPVPGSVGVLPDFTARSVISSNTIGGAVFEVQSITTSATAGPIGGYFYVNFGTYYQATPTLGALIKYNELASDVQTKLQAIPTIGTVNVTRLVAGLGYQWLVTFTSNMGQLPLLTMAGNFLTGTGAQVAITRVTAGVPSAFEVIVPVATAGTPMAVRALAQNDMGWSPGSNLLQQYGRGAATLLASAQQRPGAPMLTSVTAASYSQLSVTFAPPVDAGGSPITTYQIEATSDATFGSALVVAVDVFNSVANDMQGTFQLTYGSHTTQLLSFNASAATFAAAINRLPNMRPVTSTRLIFVIGGTGANAVTSYSVSLGTLALGTPLLAPQANLLPVGTVVVVNQVSFTVATAPQTGDAAISVTPTVTGTGSFAGTFALHIQDTTGASPGPYGYRWLVTFPQTAYGDNDVTTIDLTTAQGLAVVSSLTSVATGAAITSYAVSVATPPTFPAHYSCVTMSATANCNSFVAGVASATQILQFFALTTITGGSFQLQLDTQTTTCIPYNAVATGAAQSLKTLLEALPNVGTVSVEARRVFKQVVLPGSQAEYISAYSSSTGLLTVVSTGSPGLTITQKNALALNAVIRVQRNPRNAAQDVCTFKIATAATAQATTIAVTDFDPTVPCASFTGDVRSLTLLDMPTYKIVFQGDYPTGRWPTLRVVNAGVAPCSVWAPAVAVRSRVQTITYEGPCVAGAPAIQTLIANADTTLGGTFALMYGGQVSPPLSATATSAAALTAALAAMVPPTSAGSISVTTHRHGANGRAWQVTFAASMPDPIDVIVINDAYLTGTNAVMQSFPVVEFVSTSMLNSLRGDFVIAVDDAETGPIGVAATINKVVSALEDLYNINVVIPLTNVPNDVNQIGYTSLALTVTATAGSTILTSVLYQGEAIDPSMFVAAGDLIRFGVESHTIASVSTGDIVLADNVVAGGTVSASVGTLLRSTSMAPGFVSTYSQVIALVTASTGVATIVVTPSSGIVLGDVLSIGGASYTVQLVAGDGVTVTLASVFAGSAVVASLPATAVYRNYLVTTTDLSPLLLVGDHFWFTWSDGMWSEFVATAVTLNTVAFTGVLKGPIAQGSLHIGAGGYRYPIVFKSFHANLASIDALPGLSFSGLEPRLRTKRPYFIAPNSITLGNPSMVQTLTLTATSAASLGTGTTYSLSIMGETIATPLPWSATTTTIATALEALTVVDGVTVQSTAVGAGFVHSITFWGTNYNRRVLPPLVASLNVAADGIAAQLSIVQYTRKPGVPFTASGPWYNSFNAAAPYALRISAANAAGSGPASEVAVAVTAVNAVLPSPPLGVTFDYAHGANWLDVRYQRPRTDGGASVTGYQVEWASSLDFTSGVAGSRNVVQVAEVQQVSTSFRSAAGQGGTFTLAFGGQVTGPLPFDCSAAQMTAALVVITGNSNVVGTPVQVARFNLGWGTAWRITFSANPGDLAQLRADGTMLQGDFPLMQVLEVARGFNDLVVGDFTYEVQDIFTTASSPIAGSFVLSFDGVWTVPIATTASALEVQRALEATTAIYTAKVTKATLNSALGTACWSVTFAHIKNDIVAGSGNIFPMQVVSTTLTGTQATVAVAEKVKGTDPFSLRVQGLPTGVPYFARVIAYNSVGYGPPGGPLARGVPRTQPGPPLNVTTTVSSPTALAVSWAPPLTSGGAPVDAYRVEWFRAAGTPVVQTITTSAVRGLPEIQVLTNFASTPSLSGYFKLGFIGQWTGNIAWNAPATGLGSVKTLLELVPGVGTVSVTRSTTMASVPGLYVILAATKATAQLPITDVTTCCGFAVGNAITIAGQPYTITGLAGAEITITAGGQSVATTIPVPVFRSANGYQWTITFGDTHVGDVPPLDVATSDNWGGTSPGIYVSTAQDGVAPIGGTFCLTVPLSVNGVVMAQQTEPIPFNASAVELQSALVALDTVSAVTVTQSPNGFGSSWFVTFVSEVASEVQLIQPDGSGLTGAGVAIAASINSPGAQPAFFCESAGAPGVCQMLVASGPSSTVVPQLATGVPYLTLVRARNSEGWGPGAWGQPQFETPRGRPSGPTNVQLIVLSHVLLKVVWSPPAALAGSPVTSYKIQWDMNQAFSSVTSPGYDYFAVVPVAPAATGPFYFNIPISAQIQYFVRIAAVNDMGSSAFVTSVPASALPQYVRPGPPIAPQLVVLSSSGYLVTWQPPSVNLPVFGGDGGRPITYYVVEWDMSPAFDSPAASESVYSGLQFQIGGNNVLTGVVSPTLVVGATYYVRVTAFNGLGAGPSAATTPPSAALSNQLPSAPGSLALTSVSATSVLATWQTPPYDGGLPLASYTFSYDDNSSYLSGRAKTLTLPIVHEVQNLAVTAPPVSETQYIEATVAVTNERQTVRTTVTGVDEVQTVATSCATVVDEIQTVTTTATDRNEVQSIVLTGTVINEVQGVRTSLASTPEVQTVLVGTTRVNEVQTFTAVFSGIATNADITGSISLSLDTSLCAFCASQMVSPAVDATTAMTALSDSTGASNLVNAISSLANVQEAVTVTRVSTAANNLLTVVFTVTFTGVKCSGNMPQLQIQSWLGPLQSPMQTLATETQAGSNPVYGPASVFRLFYTCEQYSDPSVTAGAFPGISAACAPTGAPLCSACATAFDGTAITVSSDLTGSLAAGAVVQIGACVYALRTPTATSLPIEPSNVGALCSQFSGGSFAVYRATVLPPISNLVMEQGAGGPQYPELDSIVGAQFLNVLNKAVNVVGTPVATLSFIGMSYVVSFLSSTGTVPLMTCDASAIAVSSGTPTCTVTRTTTGSMVYGTFTLSLTRASDGMSFTTPAMPFDVTPTAMATVLQGVGNTPEGVWGAVAVTRTMFPIPATRWSGGYSWSITFLDRGGNVPTMTFASSLLNAAGATAPVLVVEDATHLLAPSLGSVDGNQLSGSFTLSFNGVESQVVCELGTNTKADDILSGPTVEDTLLENFLKTQFGWTTVSVFRSLPTRAYGFTWYITYTDANTGGNVPLITIVRPNLNGAGASITTNELVPGNQIGGTFQLQYNGQTTGPISYAASVQEVATQLNNLNSIQPSQVVVSRVGPFGPTSGVPDTLTQVSGYQWLITFYSSVWKDPTSSHTVYTPGNWVGPPAAWTDTWETGYSKAWGRQVGPLTSMGLQLSCLPQGLTNTANDGSSTCTVATSRPGVGPLKGTFTLQLDTTLSPYLSRQLVATSGPIAHNAWANAVQSQSNGQSMQEILQAMTNVGTVAVTRSAVNVLTGGYTWTITFLYDKEPCAQHDSLNNLCNAPGNVPPLTVGTNNLVATTVGIAICDAGTAPCGVAVDGVILRSSFSVFKVTGDPGVEARLVLAATCEGATPGSTCALTVGAFVLTTPVPALPTTLLAGDQFYLATYASCVFTVVAATPSRIDVVDIICAAMAGGLPAGTLALTMVLPWNAQESAVARALQAASDASLETGIWTGGRITSVTRTVIGQYGAVSWLIRFIANPGMTPPGAGNIAPLLVAFMTAPTCQCQVTVTETQAGSVPLGGTFTIDYHSTGGPRSILFAESADRLERKLNEMNTLGRVRVTQFQIPSIAVGCTTTTCAGGWDGVAVANDGTRGGYRWRVVFLKNPGAYGGYTFPPGTGNMDPLTVTYPSLTGTLHAANIIVVTNGQAPLTGNFALTLGGAKTSPITYSASASILEDAIEALPTVSEVAVTSDELSLYRIPNAIATIAQDGTVATIAGVDITQYFAPGDHIRFGPPPTNALVGSNGDVPVTGVLATSTFSVESLSPTVTSAVPLTSLVFPGNQLRVGGDVYTVARTGIEVQTITVAMPTASWTAANLASVNSFKVTLVYQGISTTSAACLPLETSALATTLNGLLTSIDATRSATTISVTRSPATVVGPNTQYVYTVYFGGSPVLGDVAPLVVSSASCAKPADAVITVATTLNGGTVAHQRIMLSTDSGYVSDPSGYYALSLNSVGSACLKWGDTSASIQTALTTAWGDDVLVSLHGSGTSTTEVQLLVLTSNAPVINGVNGYFRLAFTNNGITTATGCLNYGLLAADLQTALNSLANVPSGHITVRSSGDGTAASGYGFEYAIAFSGNFNVDLSSVLGDVAPLVPFSFGTGLCSPVVSGLPSIQVDTIRNGVPAYTYDLYFVGSSFALVAPVTVVTEATCTNGWSQVGGSSRRIEAQVVDSGGSYTVQQVLVQDATVAIAGTPSFKLSFLGQTTTTCLAYNAPAATMETALTGLSTIGANNAKVSRDIDPARAPNGFVFTVAFVSPALAGTLPMLTVVTSGCTAFAATSSVTVIASSLPGGVGSNQLTFDAPYSGDLLGSVTAYAVSQVYSILNEGFAVYQIVVANPNSDITAGGTYRITLNGAFATVLWSASEVAMETAFNTLLGVASGVTVTARTDPVLAANGFVYTVYFLGPLVMGDIGALSVGNRQNFGAGTVTLTPVRQGMNTNLFSATTVPLASAASAAVPATYIGATGSNLAVYKVSGLSWSVRFSQMIGDVPVLAVDASGLAGTAAVYDNFVQGSASTNVTVTNLLPGEPYYMKVAATTSLGSSPWTASATIIPSAVPPPPTNVRAGLDLYAPEIQRIKTAARHVLEVQSVTTSAAVISEVQTVTVTASPCGSANCVQGKIAIRQPTVQVIAITAGATITAGQFQLIYSDTVGTGGVLTHPTYTSAELSWNAPAATVAAALVAAGGLVAGDIVVTRDGDASANYGYGYVYSITFVSNNVAGQIQPLQIRESTTGCATCTAFATVGNAPHTLSQSQNLGSAMGTNTAVQRLIVAAPNVIATGGYTLTFTFAGGPQTTACLRYDLSAAALKAALELLPNLDAVVVVQSTDATLAPNGAIYDLFFIGHGVSRYTVPALVPTTGCTPFQTLVNNVLVPTTPAVTVRYTHPNGLTAGFNSAASGTAAALQADLARLPIVGPNVYVSASLPDSQGGTQWTIVFDQASGNMPQFICSSDATFAAVAGALCVGATLVNGNVLSGSFLLGASDPIPFDATPATMASILQLMSWVGSVFVSRTGPDGQLGYTWTITFLTYQGNAPLLTPVNLLAGTGSNVVVTEVVAGNQIGGTFTVAFRGAVTPPIAWNAPGASVGDGSSVQEKLQTLSTIGALTVTRSGPDFEGGYEWLVTFTDNVVTGGDLPLISANDTTALTGSGVVVDVRRIAFGSLSSGNRLWVSFDAPATDNGAPISSYTVAWDTATTFTAAPGQVIQADPALLYTRQHVTTMAPSLAWSGTLRTPTYTTQSVAIAAVCTSFTLSFQGQTTSAVVVGTTSLATLQTWLNALPTINGGVMVTPNAGLVTTGTSFLVAFSTQFGPQPVLVSSDACAVPTIVTTGQTSYRKEVLAFTCAGAAGGVAITASGITTTYAYNALLSEVAAGLRASLNVATGGVTVTAPTQLSLCVAALPQVVTISFNYVYGNLASSAIDSGSGGTTITLSATSTAGIYTKPVNAISGTFQLAYAGATTPPLNVQSGDMDVRVAVEGLPAISTAAVTRAYSAQALPGTVDVVQGQLYVTCSAGQVCNFAGFQYGVPNVPIRIGGTWYTVLSDTVSASLPVSQLFLGDANNNPIAYQGPTAVGVTVYEWPKGYQYTVDLLRVSAVGMLRARNVQLAPDDASMTTRGGSCERCVYIPTNATEVLQGGLTMGTPYFIRATAVNANGPSPVSATVTAIPRKVPAAPNAINIVVLSGTQAVVYYSPPSLPPGNVNPGYNIDISAYIIQWDTVTTFLHGRPVCTGCATTFAATTLTVTADLRQLLTVGSQFTLGAMQCVLTVTATAVGAITVAPNTCLPFILQAYDVVYYRIPPVYVTGLPIQGTPPYQYQIQGLVAGTTYYVRLAAQNSVPYQSVAVSGSPPNNCQWTVPIAFTPMNVLPNPVLSAYLYVQSPTALELQLRPSPIDGQGLGGAAITFYSVDVDTVSTFSTPGRAYPIDVPAGSFVPLYAGGPLTYSITGLTTGTAYFVQVRAKTSVGYSLATIATNTLAPSGPPGAPTSVRISTPVTQASAPITQATLTWAPPVAVGGLALQYYHVEWWTTAPRAEVQVVQLQWTTAPTALTFTLAFGGSLTGSLPMNCAPENVRNALMNIGGSTTPGAPVIGNVEVTRTAINNNQGYQWSVTFATSFRNQPLLQIAVVSSTGGSGIRATVFESLAGVTGGNANFPGTPEVQVLTISHSNVAQPVSGFYRLAFLGSGWSNYIPAAASPQLLQNVLMQLFTVGQVSVSAITNVNLPANMVAYAITFTSFVGNAPALAIDATNIVPATAAVTVYDGNNVVLNTGAWCLPGDLVCAFIYTYVRIGETAAGYGFYDTTAANVLTYTVNGLAPGTAYFASVTARNSRSLGPRGASYPASIIPPLQVPSPPTAVTVNVRSGVSTQLLTSYAAPVSDGGAPILKYLIEYDPSPAFTSAWGQNAWCSVANVNAVWRITTSRVNVAQTAAIGAGWFQLKLTRANAVWTTDPIPFNAVAMGSMELGAQPAFSLIYCTACATCTDTCNLARQQTSGSLQRKLQGLSALVNGVTVTRTPLASADGGYVWSITFLDAGDDFAFEAVASSASLNCAGNTCAAGDYRVAAAKVTAGVNYPPCTGAQVIPAAGALTKGQLYYVRVTAFNTVGFGLPQVAPSPQKPMVVPGLPTGVSLTVNSVSSLQVVFSPPADNGGDTVTSYTVTWSLQADFSQPSSLVTTNLAGGAPYYVVISGLTKGLFYFVQVQASNSQGIGPPALSSPLSLNPSTVPSAPTNVVMGVTSPTMLTVGWAPPADNGGDTITAYIVEWDVIASYNSLNLPPDHSSFTITDTTQRAYTITLLTAATSYYVHVSAVNRLGAGSAQDAAPLPGVPDLVAPGKPISLTAAPVVTPATGIYVQWQAPFIPYHGIPCYGSLIAPLPCPPILGVSAVFGGSALRTYYVEWSTSSVFPGTNRVAAAGNNLLLTTATHGIVSGTTYYIRIQTVNDNGYMSLFCQRANVNTYVCPDNLRLPDGSFVTGAYVTATAP</sequence>
<dbReference type="EMBL" id="JNBR01001414">
    <property type="protein sequence ID" value="OQR88026.1"/>
    <property type="molecule type" value="Genomic_DNA"/>
</dbReference>
<dbReference type="PANTHER" id="PTHR13817:SF73">
    <property type="entry name" value="FIBRONECTIN TYPE-III DOMAIN-CONTAINING PROTEIN"/>
    <property type="match status" value="1"/>
</dbReference>
<dbReference type="Pfam" id="PF00041">
    <property type="entry name" value="fn3"/>
    <property type="match status" value="2"/>
</dbReference>
<evidence type="ECO:0000313" key="4">
    <source>
        <dbReference type="EMBL" id="OQR88026.1"/>
    </source>
</evidence>
<gene>
    <name evidence="4" type="ORF">ACHHYP_07685</name>
</gene>
<comment type="caution">
    <text evidence="4">The sequence shown here is derived from an EMBL/GenBank/DDBJ whole genome shotgun (WGS) entry which is preliminary data.</text>
</comment>
<feature type="chain" id="PRO_5012528954" description="Fibronectin type-III domain-containing protein" evidence="2">
    <location>
        <begin position="19"/>
        <end position="7394"/>
    </location>
</feature>
<dbReference type="OrthoDB" id="114660at2759"/>
<feature type="domain" description="Fibronectin type-III" evidence="3">
    <location>
        <begin position="6665"/>
        <end position="6761"/>
    </location>
</feature>
<accession>A0A1V9YQL1</accession>
<dbReference type="Gene3D" id="2.60.40.10">
    <property type="entry name" value="Immunoglobulins"/>
    <property type="match status" value="10"/>
</dbReference>
<feature type="domain" description="Fibronectin type-III" evidence="3">
    <location>
        <begin position="6284"/>
        <end position="6394"/>
    </location>
</feature>
<evidence type="ECO:0000256" key="2">
    <source>
        <dbReference type="SAM" id="SignalP"/>
    </source>
</evidence>
<dbReference type="InterPro" id="IPR036116">
    <property type="entry name" value="FN3_sf"/>
</dbReference>
<feature type="domain" description="Fibronectin type-III" evidence="3">
    <location>
        <begin position="7140"/>
        <end position="7242"/>
    </location>
</feature>
<keyword evidence="2" id="KW-0732">Signal</keyword>
<dbReference type="Proteomes" id="UP000243579">
    <property type="component" value="Unassembled WGS sequence"/>
</dbReference>
<name>A0A1V9YQL1_ACHHY</name>
<proteinExistence type="predicted"/>
<protein>
    <recommendedName>
        <fullName evidence="3">Fibronectin type-III domain-containing protein</fullName>
    </recommendedName>
</protein>
<dbReference type="SUPFAM" id="SSF49265">
    <property type="entry name" value="Fibronectin type III"/>
    <property type="match status" value="10"/>
</dbReference>
<dbReference type="SMART" id="SM00060">
    <property type="entry name" value="FN3"/>
    <property type="match status" value="13"/>
</dbReference>
<dbReference type="InterPro" id="IPR003961">
    <property type="entry name" value="FN3_dom"/>
</dbReference>
<feature type="domain" description="Fibronectin type-III" evidence="3">
    <location>
        <begin position="5984"/>
        <end position="6088"/>
    </location>
</feature>
<feature type="signal peptide" evidence="2">
    <location>
        <begin position="1"/>
        <end position="18"/>
    </location>
</feature>